<dbReference type="GO" id="GO:0004065">
    <property type="term" value="F:arylsulfatase activity"/>
    <property type="evidence" value="ECO:0007669"/>
    <property type="project" value="TreeGrafter"/>
</dbReference>
<dbReference type="EMBL" id="CP002102">
    <property type="protein sequence ID" value="ADL02343.1"/>
    <property type="molecule type" value="Genomic_DNA"/>
</dbReference>
<dbReference type="GO" id="GO:0004035">
    <property type="term" value="F:alkaline phosphatase activity"/>
    <property type="evidence" value="ECO:0007669"/>
    <property type="project" value="InterPro"/>
</dbReference>
<evidence type="ECO:0000313" key="6">
    <source>
        <dbReference type="Proteomes" id="UP000002696"/>
    </source>
</evidence>
<evidence type="ECO:0000256" key="3">
    <source>
        <dbReference type="PIRSR" id="PIRSR031924-51"/>
    </source>
</evidence>
<sequence length="563" mass="59091">MTRLIARACLLLALCVPADALAQSATDSRPVATAHDVAARPPALIVTIVVDQFSADLFNQYRARFTGGLKTLATQGLVYANGYQQHAMTETCPGHSTVLTGLNPARTGIPANDWIDRATGQEVYCLAAPQNALAHGRITDNGPVGPGQMTASTLGDWLKAVSPQSRVYAVSGKDRGAITLNGHQGDGAFWYTVGFGFTTYVEPGQAAEARLAPVAALNARIAARLATTPAAWTYSDETCRALEADWTVGGATFHAGVPPQRFAIDTSPFLDEMTLEAATELLDSRELGGRGVTDMLGVSLSATDRIGHTFGNQGPEMCDQMRRLDVALGAFLDRVARVPGGALVVLTADHGGNDFPERQSARGFAEAVRGDPDLRGRINAALKAEFDLTVDPITYGGSGLMVVGADNIALPQPLRSRVAAAAVALLRAEPTVAGAWTIEEALAAPMPAANASPQELSLMDRQRVGAVEGRSPDILLALQPGTTPGAGRAGASVAGHGTPWDYDRRVPIVFWSPDTAGQERYLPIRTIDIAPTLAQAMGVETPDDLDGRCLDLGLFGASPCPAP</sequence>
<feature type="binding site" evidence="3">
    <location>
        <position position="112"/>
    </location>
    <ligand>
        <name>substrate</name>
    </ligand>
</feature>
<dbReference type="HOGENOM" id="CLU_034095_0_0_5"/>
<dbReference type="KEGG" id="bsb:Bresu_3037"/>
<evidence type="ECO:0000256" key="2">
    <source>
        <dbReference type="PIRSR" id="PIRSR031924-50"/>
    </source>
</evidence>
<reference evidence="6" key="1">
    <citation type="journal article" date="2011" name="J. Bacteriol.">
        <title>Genome sequences of eight morphologically diverse alphaproteobacteria.</title>
        <authorList>
            <consortium name="US DOE Joint Genome Institute"/>
            <person name="Brown P.J."/>
            <person name="Kysela D.T."/>
            <person name="Buechlein A."/>
            <person name="Hemmerich C."/>
            <person name="Brun Y.V."/>
        </authorList>
    </citation>
    <scope>NUCLEOTIDE SEQUENCE [LARGE SCALE GENOMIC DNA]</scope>
    <source>
        <strain evidence="6">ATCC 15264 / DSM 4735 / LMG 14903 / NBRC 16000 / CB 81</strain>
    </source>
</reference>
<keyword evidence="6" id="KW-1185">Reference proteome</keyword>
<dbReference type="eggNOG" id="COG3119">
    <property type="taxonomic scope" value="Bacteria"/>
</dbReference>
<dbReference type="InParanoid" id="D9QP80"/>
<feature type="active site" description="Phosphothreonine intermediate" evidence="2">
    <location>
        <position position="91"/>
    </location>
</feature>
<keyword evidence="4" id="KW-0732">Signal</keyword>
<organism evidence="5 6">
    <name type="scientific">Brevundimonas subvibrioides (strain ATCC 15264 / DSM 4735 / LMG 14903 / NBRC 16000 / CB 81)</name>
    <name type="common">Caulobacter subvibrioides</name>
    <dbReference type="NCBI Taxonomy" id="633149"/>
    <lineage>
        <taxon>Bacteria</taxon>
        <taxon>Pseudomonadati</taxon>
        <taxon>Pseudomonadota</taxon>
        <taxon>Alphaproteobacteria</taxon>
        <taxon>Caulobacterales</taxon>
        <taxon>Caulobacteraceae</taxon>
        <taxon>Brevundimonas</taxon>
    </lineage>
</organism>
<dbReference type="InterPro" id="IPR017850">
    <property type="entry name" value="Alkaline_phosphatase_core_sf"/>
</dbReference>
<dbReference type="CDD" id="cd16016">
    <property type="entry name" value="AP-SPAP"/>
    <property type="match status" value="1"/>
</dbReference>
<dbReference type="SUPFAM" id="SSF53649">
    <property type="entry name" value="Alkaline phosphatase-like"/>
    <property type="match status" value="1"/>
</dbReference>
<dbReference type="eggNOG" id="COG1524">
    <property type="taxonomic scope" value="Bacteria"/>
</dbReference>
<keyword evidence="2" id="KW-0597">Phosphoprotein</keyword>
<name>D9QP80_BRESC</name>
<dbReference type="STRING" id="633149.Bresu_3037"/>
<dbReference type="InterPro" id="IPR026263">
    <property type="entry name" value="Alkaline_phosphatase_prok"/>
</dbReference>
<accession>D9QP80</accession>
<evidence type="ECO:0000256" key="1">
    <source>
        <dbReference type="ARBA" id="ARBA00008779"/>
    </source>
</evidence>
<dbReference type="RefSeq" id="WP_013270443.1">
    <property type="nucleotide sequence ID" value="NC_014375.1"/>
</dbReference>
<dbReference type="InterPro" id="IPR002591">
    <property type="entry name" value="Phosphodiest/P_Trfase"/>
</dbReference>
<dbReference type="Gene3D" id="3.40.720.10">
    <property type="entry name" value="Alkaline Phosphatase, subunit A"/>
    <property type="match status" value="1"/>
</dbReference>
<dbReference type="Gene3D" id="3.30.1360.150">
    <property type="match status" value="1"/>
</dbReference>
<dbReference type="InterPro" id="IPR050738">
    <property type="entry name" value="Sulfatase"/>
</dbReference>
<proteinExistence type="inferred from homology"/>
<feature type="chain" id="PRO_5003126976" evidence="4">
    <location>
        <begin position="23"/>
        <end position="563"/>
    </location>
</feature>
<gene>
    <name evidence="5" type="ordered locus">Bresu_3037</name>
</gene>
<dbReference type="PANTHER" id="PTHR42693:SF33">
    <property type="entry name" value="ARYLSULFATASE"/>
    <property type="match status" value="1"/>
</dbReference>
<dbReference type="OrthoDB" id="9766127at2"/>
<dbReference type="PANTHER" id="PTHR42693">
    <property type="entry name" value="ARYLSULFATASE FAMILY MEMBER"/>
    <property type="match status" value="1"/>
</dbReference>
<evidence type="ECO:0000256" key="4">
    <source>
        <dbReference type="SAM" id="SignalP"/>
    </source>
</evidence>
<dbReference type="PIRSF" id="PIRSF031924">
    <property type="entry name" value="Pi-irrepressible_AP"/>
    <property type="match status" value="1"/>
</dbReference>
<feature type="binding site" evidence="3">
    <location>
        <begin position="173"/>
        <end position="175"/>
    </location>
    <ligand>
        <name>substrate</name>
    </ligand>
</feature>
<dbReference type="Proteomes" id="UP000002696">
    <property type="component" value="Chromosome"/>
</dbReference>
<comment type="similarity">
    <text evidence="1">Belongs to the sulfatase family.</text>
</comment>
<feature type="signal peptide" evidence="4">
    <location>
        <begin position="1"/>
        <end position="22"/>
    </location>
</feature>
<evidence type="ECO:0000313" key="5">
    <source>
        <dbReference type="EMBL" id="ADL02343.1"/>
    </source>
</evidence>
<dbReference type="Pfam" id="PF01663">
    <property type="entry name" value="Phosphodiest"/>
    <property type="match status" value="1"/>
</dbReference>
<dbReference type="AlphaFoldDB" id="D9QP80"/>
<dbReference type="BioCyc" id="BSUB633149:G1GM8-3056-MONOMER"/>
<protein>
    <submittedName>
        <fullName evidence="5">Type I phosphodiesterase/nucleotide pyrophosphatase</fullName>
    </submittedName>
</protein>